<feature type="compositionally biased region" description="Basic and acidic residues" evidence="1">
    <location>
        <begin position="1"/>
        <end position="20"/>
    </location>
</feature>
<dbReference type="InterPro" id="IPR005149">
    <property type="entry name" value="Tscrpt_reg_PadR_N"/>
</dbReference>
<dbReference type="EMBL" id="SZYE01000016">
    <property type="protein sequence ID" value="TKR26752.1"/>
    <property type="molecule type" value="Genomic_DNA"/>
</dbReference>
<protein>
    <submittedName>
        <fullName evidence="3">PadR family transcriptional regulator</fullName>
    </submittedName>
</protein>
<feature type="region of interest" description="Disordered" evidence="1">
    <location>
        <begin position="227"/>
        <end position="248"/>
    </location>
</feature>
<sequence length="248" mass="25484">MRYNDTHDEFESEGRGERSGHGPQGSHEGHRGHGHGHGFGGRGPRGFGPGAGLGPGGGFGPGGPGGFGPGGPGGFGPGGFGGRRGRRPRGDVRNAILLLLAEQPMHGYQLMEAIAERSDGRWRPSPGAVYPTLNLLEDEGVVTLTASAGRKLATLTEEGRALVERDSASWPDPFATGDAEQGVDLRAEVGPLLEAVRAVGRGGTEAQRVRAGEILAEARRSVYRVLAGDDPAARPDAGAPADPEGPAA</sequence>
<feature type="region of interest" description="Disordered" evidence="1">
    <location>
        <begin position="1"/>
        <end position="88"/>
    </location>
</feature>
<dbReference type="Gene3D" id="1.10.10.10">
    <property type="entry name" value="Winged helix-like DNA-binding domain superfamily/Winged helix DNA-binding domain"/>
    <property type="match status" value="1"/>
</dbReference>
<reference evidence="3 4" key="1">
    <citation type="submission" date="2019-05" db="EMBL/GenBank/DDBJ databases">
        <title>Genome sequence of Cellulomonas hominis strain CS1.</title>
        <authorList>
            <person name="Belmont J."/>
            <person name="Maclea K.S."/>
        </authorList>
    </citation>
    <scope>NUCLEOTIDE SEQUENCE [LARGE SCALE GENOMIC DNA]</scope>
    <source>
        <strain evidence="3 4">CS1</strain>
    </source>
</reference>
<dbReference type="InterPro" id="IPR036388">
    <property type="entry name" value="WH-like_DNA-bd_sf"/>
</dbReference>
<proteinExistence type="predicted"/>
<name>A0A7Z8K2G5_9CELL</name>
<feature type="domain" description="Transcription regulator PadR N-terminal" evidence="2">
    <location>
        <begin position="96"/>
        <end position="164"/>
    </location>
</feature>
<comment type="caution">
    <text evidence="3">The sequence shown here is derived from an EMBL/GenBank/DDBJ whole genome shotgun (WGS) entry which is preliminary data.</text>
</comment>
<evidence type="ECO:0000259" key="2">
    <source>
        <dbReference type="Pfam" id="PF03551"/>
    </source>
</evidence>
<dbReference type="InterPro" id="IPR036390">
    <property type="entry name" value="WH_DNA-bd_sf"/>
</dbReference>
<dbReference type="PANTHER" id="PTHR43252">
    <property type="entry name" value="TRANSCRIPTIONAL REGULATOR YQJI"/>
    <property type="match status" value="1"/>
</dbReference>
<dbReference type="PANTHER" id="PTHR43252:SF2">
    <property type="entry name" value="TRANSCRIPTION REGULATOR, PADR-LIKE FAMILY"/>
    <property type="match status" value="1"/>
</dbReference>
<dbReference type="Pfam" id="PF03551">
    <property type="entry name" value="PadR"/>
    <property type="match status" value="1"/>
</dbReference>
<dbReference type="OrthoDB" id="1683430at2"/>
<dbReference type="AlphaFoldDB" id="A0A7Z8K2G5"/>
<evidence type="ECO:0000256" key="1">
    <source>
        <dbReference type="SAM" id="MobiDB-lite"/>
    </source>
</evidence>
<feature type="compositionally biased region" description="Low complexity" evidence="1">
    <location>
        <begin position="228"/>
        <end position="248"/>
    </location>
</feature>
<dbReference type="Proteomes" id="UP000308121">
    <property type="component" value="Unassembled WGS sequence"/>
</dbReference>
<dbReference type="SUPFAM" id="SSF46785">
    <property type="entry name" value="Winged helix' DNA-binding domain"/>
    <property type="match status" value="1"/>
</dbReference>
<accession>A0A7Z8K2G5</accession>
<evidence type="ECO:0000313" key="4">
    <source>
        <dbReference type="Proteomes" id="UP000308121"/>
    </source>
</evidence>
<organism evidence="3 4">
    <name type="scientific">Cellulomonas hominis</name>
    <dbReference type="NCBI Taxonomy" id="156981"/>
    <lineage>
        <taxon>Bacteria</taxon>
        <taxon>Bacillati</taxon>
        <taxon>Actinomycetota</taxon>
        <taxon>Actinomycetes</taxon>
        <taxon>Micrococcales</taxon>
        <taxon>Cellulomonadaceae</taxon>
        <taxon>Cellulomonas</taxon>
    </lineage>
</organism>
<feature type="compositionally biased region" description="Gly residues" evidence="1">
    <location>
        <begin position="37"/>
        <end position="82"/>
    </location>
</feature>
<evidence type="ECO:0000313" key="3">
    <source>
        <dbReference type="EMBL" id="TKR26752.1"/>
    </source>
</evidence>
<dbReference type="RefSeq" id="WP_154728413.1">
    <property type="nucleotide sequence ID" value="NZ_SZYE01000016.1"/>
</dbReference>
<gene>
    <name evidence="3" type="ORF">FA014_03990</name>
</gene>